<evidence type="ECO:0000259" key="3">
    <source>
        <dbReference type="Pfam" id="PF08338"/>
    </source>
</evidence>
<dbReference type="RefSeq" id="WP_188703968.1">
    <property type="nucleotide sequence ID" value="NZ_BMLX01000002.1"/>
</dbReference>
<accession>A0ABQ2P961</accession>
<dbReference type="InterPro" id="IPR036291">
    <property type="entry name" value="NAD(P)-bd_dom_sf"/>
</dbReference>
<dbReference type="PANTHER" id="PTHR11092:SF0">
    <property type="entry name" value="EPIMERASE FAMILY PROTEIN SDR39U1"/>
    <property type="match status" value="1"/>
</dbReference>
<feature type="domain" description="DUF1731" evidence="3">
    <location>
        <begin position="264"/>
        <end position="309"/>
    </location>
</feature>
<sequence length="310" mass="32907">MQTLDELFNALSPQRVLMTGGTGFIGRMLAQQLVQTGHSVTVLARDPFRAGKNGISGVNYVGSLAQLDTDSAFDAVISLAGAPVAGPRWTAARKAVLLGSRINTARAVLEWLERAPARPAVWIQASAIGFYGVQEASQRLAEHSAAGHDFASQLCAQVEAAAAAASALGMRVVSLRFGIVLGHGGALPALTLPIRWFVGGRMGDGRQMISWIHQHDVMALFARVLADPGLQGPINAVAPQAMDQAGFVRAAAGVLRRPLWLHLPASLLRVMLGEMAQLFVGGQHVVPEKLTQAGFVFRYPTLQQALADLL</sequence>
<evidence type="ECO:0000313" key="4">
    <source>
        <dbReference type="EMBL" id="GGP21036.1"/>
    </source>
</evidence>
<feature type="domain" description="NAD-dependent epimerase/dehydratase" evidence="2">
    <location>
        <begin position="16"/>
        <end position="227"/>
    </location>
</feature>
<keyword evidence="5" id="KW-1185">Reference proteome</keyword>
<dbReference type="EMBL" id="BMLX01000002">
    <property type="protein sequence ID" value="GGP21036.1"/>
    <property type="molecule type" value="Genomic_DNA"/>
</dbReference>
<reference evidence="5" key="1">
    <citation type="journal article" date="2019" name="Int. J. Syst. Evol. Microbiol.">
        <title>The Global Catalogue of Microorganisms (GCM) 10K type strain sequencing project: providing services to taxonomists for standard genome sequencing and annotation.</title>
        <authorList>
            <consortium name="The Broad Institute Genomics Platform"/>
            <consortium name="The Broad Institute Genome Sequencing Center for Infectious Disease"/>
            <person name="Wu L."/>
            <person name="Ma J."/>
        </authorList>
    </citation>
    <scope>NUCLEOTIDE SEQUENCE [LARGE SCALE GENOMIC DNA]</scope>
    <source>
        <strain evidence="5">CGMCC 1.8859</strain>
    </source>
</reference>
<gene>
    <name evidence="4" type="ORF">GCM10010970_18190</name>
</gene>
<dbReference type="InterPro" id="IPR001509">
    <property type="entry name" value="Epimerase_deHydtase"/>
</dbReference>
<dbReference type="NCBIfam" id="TIGR01777">
    <property type="entry name" value="yfcH"/>
    <property type="match status" value="1"/>
</dbReference>
<organism evidence="4 5">
    <name type="scientific">Silvimonas iriomotensis</name>
    <dbReference type="NCBI Taxonomy" id="449662"/>
    <lineage>
        <taxon>Bacteria</taxon>
        <taxon>Pseudomonadati</taxon>
        <taxon>Pseudomonadota</taxon>
        <taxon>Betaproteobacteria</taxon>
        <taxon>Neisseriales</taxon>
        <taxon>Chitinibacteraceae</taxon>
        <taxon>Silvimonas</taxon>
    </lineage>
</organism>
<dbReference type="Proteomes" id="UP000637267">
    <property type="component" value="Unassembled WGS sequence"/>
</dbReference>
<dbReference type="Pfam" id="PF01370">
    <property type="entry name" value="Epimerase"/>
    <property type="match status" value="1"/>
</dbReference>
<evidence type="ECO:0000256" key="1">
    <source>
        <dbReference type="ARBA" id="ARBA00009353"/>
    </source>
</evidence>
<dbReference type="SUPFAM" id="SSF51735">
    <property type="entry name" value="NAD(P)-binding Rossmann-fold domains"/>
    <property type="match status" value="1"/>
</dbReference>
<comment type="similarity">
    <text evidence="1">Belongs to the NAD(P)-dependent epimerase/dehydratase family. SDR39U1 subfamily.</text>
</comment>
<evidence type="ECO:0000313" key="5">
    <source>
        <dbReference type="Proteomes" id="UP000637267"/>
    </source>
</evidence>
<dbReference type="Pfam" id="PF08338">
    <property type="entry name" value="DUF1731"/>
    <property type="match status" value="1"/>
</dbReference>
<dbReference type="Gene3D" id="3.40.50.720">
    <property type="entry name" value="NAD(P)-binding Rossmann-like Domain"/>
    <property type="match status" value="1"/>
</dbReference>
<comment type="caution">
    <text evidence="4">The sequence shown here is derived from an EMBL/GenBank/DDBJ whole genome shotgun (WGS) entry which is preliminary data.</text>
</comment>
<dbReference type="InterPro" id="IPR010099">
    <property type="entry name" value="SDR39U1"/>
</dbReference>
<protein>
    <submittedName>
        <fullName evidence="4">Epimerase</fullName>
    </submittedName>
</protein>
<evidence type="ECO:0000259" key="2">
    <source>
        <dbReference type="Pfam" id="PF01370"/>
    </source>
</evidence>
<name>A0ABQ2P961_9NEIS</name>
<dbReference type="InterPro" id="IPR013549">
    <property type="entry name" value="DUF1731"/>
</dbReference>
<dbReference type="PANTHER" id="PTHR11092">
    <property type="entry name" value="SUGAR NUCLEOTIDE EPIMERASE RELATED"/>
    <property type="match status" value="1"/>
</dbReference>
<proteinExistence type="inferred from homology"/>